<proteinExistence type="predicted"/>
<protein>
    <submittedName>
        <fullName evidence="1">Resolvase</fullName>
    </submittedName>
</protein>
<gene>
    <name evidence="1" type="ORF">CGS50_002685</name>
</gene>
<evidence type="ECO:0000313" key="2">
    <source>
        <dbReference type="Proteomes" id="UP000221015"/>
    </source>
</evidence>
<evidence type="ECO:0000313" key="1">
    <source>
        <dbReference type="EMBL" id="PLK30538.1"/>
    </source>
</evidence>
<dbReference type="Proteomes" id="UP000221015">
    <property type="component" value="Unassembled WGS sequence"/>
</dbReference>
<comment type="caution">
    <text evidence="1">The sequence shown here is derived from an EMBL/GenBank/DDBJ whole genome shotgun (WGS) entry which is preliminary data.</text>
</comment>
<dbReference type="EMBL" id="NMTS02000001">
    <property type="protein sequence ID" value="PLK30538.1"/>
    <property type="molecule type" value="Genomic_DNA"/>
</dbReference>
<sequence>MSQHYKIDCDKVEDRKALVVVLSMNGYTVRMGKEKRSGKSTLTYFVEYWRGDDE</sequence>
<organism evidence="1 2">
    <name type="scientific">Faecalibacterium prausnitzii</name>
    <dbReference type="NCBI Taxonomy" id="853"/>
    <lineage>
        <taxon>Bacteria</taxon>
        <taxon>Bacillati</taxon>
        <taxon>Bacillota</taxon>
        <taxon>Clostridia</taxon>
        <taxon>Eubacteriales</taxon>
        <taxon>Oscillospiraceae</taxon>
        <taxon>Faecalibacterium</taxon>
    </lineage>
</organism>
<dbReference type="AlphaFoldDB" id="A0A2J4JRQ6"/>
<reference evidence="1 2" key="1">
    <citation type="journal article" date="2017" name="Front. Microbiol.">
        <title>New Insights into the Diversity of the Genus Faecalibacterium.</title>
        <authorList>
            <person name="Benevides L."/>
            <person name="Burman S."/>
            <person name="Martin R."/>
            <person name="Robert V."/>
            <person name="Thomas M."/>
            <person name="Miquel S."/>
            <person name="Chain F."/>
            <person name="Sokol H."/>
            <person name="Bermudez-Humaran L.G."/>
            <person name="Morrison M."/>
            <person name="Langella P."/>
            <person name="Azevedo V.A."/>
            <person name="Chatel J.M."/>
            <person name="Soares S."/>
        </authorList>
    </citation>
    <scope>NUCLEOTIDE SEQUENCE [LARGE SCALE GENOMIC DNA]</scope>
    <source>
        <strain evidence="1 2">CNCM I 4542</strain>
    </source>
</reference>
<dbReference type="RefSeq" id="WP_097781809.1">
    <property type="nucleotide sequence ID" value="NZ_NMTS02000001.1"/>
</dbReference>
<name>A0A2J4JRQ6_9FIRM</name>
<accession>A0A2J4JRQ6</accession>